<dbReference type="AlphaFoldDB" id="A0A8T2V5Y5"/>
<evidence type="ECO:0000256" key="4">
    <source>
        <dbReference type="ARBA" id="ARBA00023163"/>
    </source>
</evidence>
<feature type="domain" description="AP2/ERF" evidence="7">
    <location>
        <begin position="37"/>
        <end position="94"/>
    </location>
</feature>
<sequence>MPDTRSPCTMRNAAASLHERYVWPSLPSTIDHCLGTRYRGVRKRPWGRFSAEIRDSTRKTRIWLGTFDSAEDAARAYDFAARSIHGNRAKTNFPLPCCPDRQSSSHNSPAEPPNASPRPQCSHIDSMANDITFTRLTLSVEHIADTRVPIKKRRRLLKSRELLENPHCQQEDRSPYDSDCASSLSSTTEKVIVRESSCAPFLDLNFPPPLGYY</sequence>
<dbReference type="PANTHER" id="PTHR31677">
    <property type="entry name" value="AP2 DOMAIN CLASS TRANSCRIPTION FACTOR"/>
    <property type="match status" value="1"/>
</dbReference>
<dbReference type="Gene3D" id="3.30.730.10">
    <property type="entry name" value="AP2/ERF domain"/>
    <property type="match status" value="1"/>
</dbReference>
<dbReference type="SUPFAM" id="SSF54171">
    <property type="entry name" value="DNA-binding domain"/>
    <property type="match status" value="1"/>
</dbReference>
<evidence type="ECO:0000256" key="1">
    <source>
        <dbReference type="ARBA" id="ARBA00004123"/>
    </source>
</evidence>
<name>A0A8T2V5Y5_CERRI</name>
<keyword evidence="3" id="KW-0238">DNA-binding</keyword>
<dbReference type="FunFam" id="3.30.730.10:FF:000001">
    <property type="entry name" value="Ethylene-responsive transcription factor 2"/>
    <property type="match status" value="1"/>
</dbReference>
<evidence type="ECO:0000313" key="8">
    <source>
        <dbReference type="EMBL" id="KAH7443857.1"/>
    </source>
</evidence>
<dbReference type="GO" id="GO:0003700">
    <property type="term" value="F:DNA-binding transcription factor activity"/>
    <property type="evidence" value="ECO:0007669"/>
    <property type="project" value="InterPro"/>
</dbReference>
<dbReference type="Pfam" id="PF00847">
    <property type="entry name" value="AP2"/>
    <property type="match status" value="1"/>
</dbReference>
<dbReference type="GO" id="GO:0003677">
    <property type="term" value="F:DNA binding"/>
    <property type="evidence" value="ECO:0007669"/>
    <property type="project" value="UniProtKB-KW"/>
</dbReference>
<evidence type="ECO:0000313" key="9">
    <source>
        <dbReference type="Proteomes" id="UP000825935"/>
    </source>
</evidence>
<feature type="region of interest" description="Disordered" evidence="6">
    <location>
        <begin position="95"/>
        <end position="123"/>
    </location>
</feature>
<dbReference type="PROSITE" id="PS51032">
    <property type="entry name" value="AP2_ERF"/>
    <property type="match status" value="1"/>
</dbReference>
<keyword evidence="5" id="KW-0539">Nucleus</keyword>
<evidence type="ECO:0000256" key="6">
    <source>
        <dbReference type="SAM" id="MobiDB-lite"/>
    </source>
</evidence>
<evidence type="ECO:0000256" key="3">
    <source>
        <dbReference type="ARBA" id="ARBA00023125"/>
    </source>
</evidence>
<evidence type="ECO:0000259" key="7">
    <source>
        <dbReference type="PROSITE" id="PS51032"/>
    </source>
</evidence>
<dbReference type="Proteomes" id="UP000825935">
    <property type="component" value="Chromosome 2"/>
</dbReference>
<dbReference type="OrthoDB" id="1931494at2759"/>
<comment type="caution">
    <text evidence="8">The sequence shown here is derived from an EMBL/GenBank/DDBJ whole genome shotgun (WGS) entry which is preliminary data.</text>
</comment>
<dbReference type="CDD" id="cd00018">
    <property type="entry name" value="AP2"/>
    <property type="match status" value="1"/>
</dbReference>
<dbReference type="PRINTS" id="PR00367">
    <property type="entry name" value="ETHRSPELEMNT"/>
</dbReference>
<keyword evidence="2" id="KW-0805">Transcription regulation</keyword>
<proteinExistence type="predicted"/>
<protein>
    <recommendedName>
        <fullName evidence="7">AP2/ERF domain-containing protein</fullName>
    </recommendedName>
</protein>
<keyword evidence="4" id="KW-0804">Transcription</keyword>
<dbReference type="PANTHER" id="PTHR31677:SF252">
    <property type="entry name" value="ETHYLENE-RESPONSIVE TRANSCRIPTION FACTOR 3"/>
    <property type="match status" value="1"/>
</dbReference>
<dbReference type="InterPro" id="IPR016177">
    <property type="entry name" value="DNA-bd_dom_sf"/>
</dbReference>
<organism evidence="8 9">
    <name type="scientific">Ceratopteris richardii</name>
    <name type="common">Triangle waterfern</name>
    <dbReference type="NCBI Taxonomy" id="49495"/>
    <lineage>
        <taxon>Eukaryota</taxon>
        <taxon>Viridiplantae</taxon>
        <taxon>Streptophyta</taxon>
        <taxon>Embryophyta</taxon>
        <taxon>Tracheophyta</taxon>
        <taxon>Polypodiopsida</taxon>
        <taxon>Polypodiidae</taxon>
        <taxon>Polypodiales</taxon>
        <taxon>Pteridineae</taxon>
        <taxon>Pteridaceae</taxon>
        <taxon>Parkerioideae</taxon>
        <taxon>Ceratopteris</taxon>
    </lineage>
</organism>
<reference evidence="8" key="1">
    <citation type="submission" date="2021-08" db="EMBL/GenBank/DDBJ databases">
        <title>WGS assembly of Ceratopteris richardii.</title>
        <authorList>
            <person name="Marchant D.B."/>
            <person name="Chen G."/>
            <person name="Jenkins J."/>
            <person name="Shu S."/>
            <person name="Leebens-Mack J."/>
            <person name="Grimwood J."/>
            <person name="Schmutz J."/>
            <person name="Soltis P."/>
            <person name="Soltis D."/>
            <person name="Chen Z.-H."/>
        </authorList>
    </citation>
    <scope>NUCLEOTIDE SEQUENCE</scope>
    <source>
        <strain evidence="8">Whitten #5841</strain>
        <tissue evidence="8">Leaf</tissue>
    </source>
</reference>
<accession>A0A8T2V5Y5</accession>
<dbReference type="GO" id="GO:0005634">
    <property type="term" value="C:nucleus"/>
    <property type="evidence" value="ECO:0007669"/>
    <property type="project" value="UniProtKB-SubCell"/>
</dbReference>
<dbReference type="InterPro" id="IPR001471">
    <property type="entry name" value="AP2/ERF_dom"/>
</dbReference>
<dbReference type="SMART" id="SM00380">
    <property type="entry name" value="AP2"/>
    <property type="match status" value="1"/>
</dbReference>
<evidence type="ECO:0000256" key="2">
    <source>
        <dbReference type="ARBA" id="ARBA00023015"/>
    </source>
</evidence>
<dbReference type="EMBL" id="CM035407">
    <property type="protein sequence ID" value="KAH7443857.1"/>
    <property type="molecule type" value="Genomic_DNA"/>
</dbReference>
<dbReference type="InterPro" id="IPR036955">
    <property type="entry name" value="AP2/ERF_dom_sf"/>
</dbReference>
<keyword evidence="9" id="KW-1185">Reference proteome</keyword>
<comment type="subcellular location">
    <subcellularLocation>
        <location evidence="1">Nucleus</location>
    </subcellularLocation>
</comment>
<evidence type="ECO:0000256" key="5">
    <source>
        <dbReference type="ARBA" id="ARBA00023242"/>
    </source>
</evidence>
<gene>
    <name evidence="8" type="ORF">KP509_02G053400</name>
</gene>